<comment type="caution">
    <text evidence="1">The sequence shown here is derived from an EMBL/GenBank/DDBJ whole genome shotgun (WGS) entry which is preliminary data.</text>
</comment>
<dbReference type="EMBL" id="CAJOBH010006318">
    <property type="protein sequence ID" value="CAF4052368.1"/>
    <property type="molecule type" value="Genomic_DNA"/>
</dbReference>
<organism evidence="1 2">
    <name type="scientific">Rotaria magnacalcarata</name>
    <dbReference type="NCBI Taxonomy" id="392030"/>
    <lineage>
        <taxon>Eukaryota</taxon>
        <taxon>Metazoa</taxon>
        <taxon>Spiralia</taxon>
        <taxon>Gnathifera</taxon>
        <taxon>Rotifera</taxon>
        <taxon>Eurotatoria</taxon>
        <taxon>Bdelloidea</taxon>
        <taxon>Philodinida</taxon>
        <taxon>Philodinidae</taxon>
        <taxon>Rotaria</taxon>
    </lineage>
</organism>
<gene>
    <name evidence="1" type="ORF">BYL167_LOCUS16491</name>
</gene>
<evidence type="ECO:0000313" key="1">
    <source>
        <dbReference type="EMBL" id="CAF4052368.1"/>
    </source>
</evidence>
<evidence type="ECO:0000313" key="2">
    <source>
        <dbReference type="Proteomes" id="UP000681967"/>
    </source>
</evidence>
<proteinExistence type="predicted"/>
<dbReference type="AlphaFoldDB" id="A0A8S2PGT0"/>
<sequence length="88" mass="10185">MRQSTFSHRQLIANPHEHFFASTTENCPANLTELTNTFDLQKYFTKLWNQTHPYTSDCLARHQPVIDECISEDVLACLVNSDDINDEI</sequence>
<protein>
    <submittedName>
        <fullName evidence="1">Uncharacterized protein</fullName>
    </submittedName>
</protein>
<feature type="non-terminal residue" evidence="1">
    <location>
        <position position="1"/>
    </location>
</feature>
<name>A0A8S2PGT0_9BILA</name>
<reference evidence="1" key="1">
    <citation type="submission" date="2021-02" db="EMBL/GenBank/DDBJ databases">
        <authorList>
            <person name="Nowell W R."/>
        </authorList>
    </citation>
    <scope>NUCLEOTIDE SEQUENCE</scope>
</reference>
<accession>A0A8S2PGT0</accession>
<dbReference type="Proteomes" id="UP000681967">
    <property type="component" value="Unassembled WGS sequence"/>
</dbReference>